<dbReference type="Proteomes" id="UP000294028">
    <property type="component" value="Unassembled WGS sequence"/>
</dbReference>
<evidence type="ECO:0000313" key="3">
    <source>
        <dbReference type="EMBL" id="RYJ14383.1"/>
    </source>
</evidence>
<dbReference type="GO" id="GO:0032259">
    <property type="term" value="P:methylation"/>
    <property type="evidence" value="ECO:0007669"/>
    <property type="project" value="UniProtKB-KW"/>
</dbReference>
<feature type="region of interest" description="Disordered" evidence="1">
    <location>
        <begin position="255"/>
        <end position="275"/>
    </location>
</feature>
<name>A0A482TKA3_9EURY</name>
<keyword evidence="3" id="KW-0489">Methyltransferase</keyword>
<dbReference type="Gene3D" id="3.40.50.150">
    <property type="entry name" value="Vaccinia Virus protein VP39"/>
    <property type="match status" value="1"/>
</dbReference>
<sequence>MPFRPSIQRARTLLYRARTLLREGGLRGLLAGSERYMKYNLLDKLRSHPVTRRFYYDYFDAHDYWERRYARGRTSGPGSRGDHARFKAAVINDFLDEHDVESVVEFGCGDGRQVKLGAYESYVGYDVSESAVKRCRERFVDDPTKRFETYDPLSDTPDVNADVALSLEVLFHLVDDDVYEASMRHLFDSADRFVLILSSNRDDPTSGALHVRHRKFTDDVERWFDAFELVETIPNEFEERVSDFYIYERTMTETEAKTTTDQRTDERELVTDSEA</sequence>
<gene>
    <name evidence="3" type="ORF">ELS19_10750</name>
</gene>
<dbReference type="RefSeq" id="WP_129784773.1">
    <property type="nucleotide sequence ID" value="NZ_RZHH01000002.1"/>
</dbReference>
<dbReference type="GO" id="GO:0008757">
    <property type="term" value="F:S-adenosylmethionine-dependent methyltransferase activity"/>
    <property type="evidence" value="ECO:0007669"/>
    <property type="project" value="InterPro"/>
</dbReference>
<evidence type="ECO:0000259" key="2">
    <source>
        <dbReference type="Pfam" id="PF08241"/>
    </source>
</evidence>
<dbReference type="SUPFAM" id="SSF53335">
    <property type="entry name" value="S-adenosyl-L-methionine-dependent methyltransferases"/>
    <property type="match status" value="1"/>
</dbReference>
<protein>
    <submittedName>
        <fullName evidence="3">Class I SAM-dependent methyltransferase</fullName>
    </submittedName>
</protein>
<proteinExistence type="predicted"/>
<comment type="caution">
    <text evidence="3">The sequence shown here is derived from an EMBL/GenBank/DDBJ whole genome shotgun (WGS) entry which is preliminary data.</text>
</comment>
<reference evidence="3 4" key="1">
    <citation type="submission" date="2018-12" db="EMBL/GenBank/DDBJ databases">
        <title>Genome analysis provides insights into bioremediation potentialities of Halogeometricum borinquense strain N11.</title>
        <authorList>
            <person name="Najjari A."/>
            <person name="Youssef N."/>
            <person name="Fhoula I."/>
            <person name="Ben Dhia O."/>
            <person name="Mahjoubi M."/>
            <person name="Ouzari H.I."/>
            <person name="Cherif A."/>
        </authorList>
    </citation>
    <scope>NUCLEOTIDE SEQUENCE [LARGE SCALE GENOMIC DNA]</scope>
    <source>
        <strain evidence="3 4">N11</strain>
    </source>
</reference>
<evidence type="ECO:0000313" key="4">
    <source>
        <dbReference type="Proteomes" id="UP000294028"/>
    </source>
</evidence>
<dbReference type="AlphaFoldDB" id="A0A482TKA3"/>
<evidence type="ECO:0000256" key="1">
    <source>
        <dbReference type="SAM" id="MobiDB-lite"/>
    </source>
</evidence>
<dbReference type="EMBL" id="RZHH01000002">
    <property type="protein sequence ID" value="RYJ14383.1"/>
    <property type="molecule type" value="Genomic_DNA"/>
</dbReference>
<organism evidence="3 4">
    <name type="scientific">Halogeometricum borinquense</name>
    <dbReference type="NCBI Taxonomy" id="60847"/>
    <lineage>
        <taxon>Archaea</taxon>
        <taxon>Methanobacteriati</taxon>
        <taxon>Methanobacteriota</taxon>
        <taxon>Stenosarchaea group</taxon>
        <taxon>Halobacteria</taxon>
        <taxon>Halobacteriales</taxon>
        <taxon>Haloferacaceae</taxon>
        <taxon>Halogeometricum</taxon>
    </lineage>
</organism>
<dbReference type="InterPro" id="IPR029063">
    <property type="entry name" value="SAM-dependent_MTases_sf"/>
</dbReference>
<dbReference type="InterPro" id="IPR013216">
    <property type="entry name" value="Methyltransf_11"/>
</dbReference>
<dbReference type="Pfam" id="PF08241">
    <property type="entry name" value="Methyltransf_11"/>
    <property type="match status" value="1"/>
</dbReference>
<keyword evidence="3" id="KW-0808">Transferase</keyword>
<feature type="domain" description="Methyltransferase type 11" evidence="2">
    <location>
        <begin position="105"/>
        <end position="178"/>
    </location>
</feature>
<accession>A0A482TKA3</accession>